<organism evidence="2 3">
    <name type="scientific">candidate division MSBL1 archaeon SCGC-AAA261G05</name>
    <dbReference type="NCBI Taxonomy" id="1698276"/>
    <lineage>
        <taxon>Archaea</taxon>
        <taxon>Methanobacteriati</taxon>
        <taxon>Methanobacteriota</taxon>
        <taxon>candidate division MSBL1</taxon>
    </lineage>
</organism>
<dbReference type="EMBL" id="LHYA01000020">
    <property type="protein sequence ID" value="KXB03577.1"/>
    <property type="molecule type" value="Genomic_DNA"/>
</dbReference>
<feature type="transmembrane region" description="Helical" evidence="1">
    <location>
        <begin position="57"/>
        <end position="83"/>
    </location>
</feature>
<sequence>MIDTADESLAETTKAAGIILIGAILGMGLGFLSIYSFNSEARHPGPVRDIFAGFGSIYSLGLVLVGILVTVSSLGLNVCLLPISLR</sequence>
<comment type="caution">
    <text evidence="2">The sequence shown here is derived from an EMBL/GenBank/DDBJ whole genome shotgun (WGS) entry which is preliminary data.</text>
</comment>
<feature type="transmembrane region" description="Helical" evidence="1">
    <location>
        <begin position="15"/>
        <end position="37"/>
    </location>
</feature>
<evidence type="ECO:0000313" key="3">
    <source>
        <dbReference type="Proteomes" id="UP000070405"/>
    </source>
</evidence>
<keyword evidence="1" id="KW-1133">Transmembrane helix</keyword>
<proteinExistence type="predicted"/>
<evidence type="ECO:0000313" key="2">
    <source>
        <dbReference type="EMBL" id="KXB03577.1"/>
    </source>
</evidence>
<dbReference type="Proteomes" id="UP000070405">
    <property type="component" value="Unassembled WGS sequence"/>
</dbReference>
<gene>
    <name evidence="2" type="ORF">AKJ47_01995</name>
</gene>
<dbReference type="AlphaFoldDB" id="A0A133VAZ0"/>
<keyword evidence="1" id="KW-0472">Membrane</keyword>
<protein>
    <submittedName>
        <fullName evidence="2">Uncharacterized protein</fullName>
    </submittedName>
</protein>
<name>A0A133VAZ0_9EURY</name>
<accession>A0A133VAZ0</accession>
<keyword evidence="3" id="KW-1185">Reference proteome</keyword>
<evidence type="ECO:0000256" key="1">
    <source>
        <dbReference type="SAM" id="Phobius"/>
    </source>
</evidence>
<reference evidence="2 3" key="1">
    <citation type="journal article" date="2016" name="Sci. Rep.">
        <title>Metabolic traits of an uncultured archaeal lineage -MSBL1- from brine pools of the Red Sea.</title>
        <authorList>
            <person name="Mwirichia R."/>
            <person name="Alam I."/>
            <person name="Rashid M."/>
            <person name="Vinu M."/>
            <person name="Ba-Alawi W."/>
            <person name="Anthony Kamau A."/>
            <person name="Kamanda Ngugi D."/>
            <person name="Goker M."/>
            <person name="Klenk H.P."/>
            <person name="Bajic V."/>
            <person name="Stingl U."/>
        </authorList>
    </citation>
    <scope>NUCLEOTIDE SEQUENCE [LARGE SCALE GENOMIC DNA]</scope>
    <source>
        <strain evidence="2">SCGC-AAA261G05</strain>
    </source>
</reference>
<keyword evidence="1" id="KW-0812">Transmembrane</keyword>